<dbReference type="RefSeq" id="WP_310102932.1">
    <property type="nucleotide sequence ID" value="NZ_JAVDUU010000005.1"/>
</dbReference>
<reference evidence="1 2" key="1">
    <citation type="submission" date="2023-07" db="EMBL/GenBank/DDBJ databases">
        <title>Sorghum-associated microbial communities from plants grown in Nebraska, USA.</title>
        <authorList>
            <person name="Schachtman D."/>
        </authorList>
    </citation>
    <scope>NUCLEOTIDE SEQUENCE [LARGE SCALE GENOMIC DNA]</scope>
    <source>
        <strain evidence="1 2">3262</strain>
    </source>
</reference>
<protein>
    <submittedName>
        <fullName evidence="1">Uncharacterized protein</fullName>
    </submittedName>
</protein>
<keyword evidence="2" id="KW-1185">Reference proteome</keyword>
<accession>A0ABU1TIV0</accession>
<comment type="caution">
    <text evidence="1">The sequence shown here is derived from an EMBL/GenBank/DDBJ whole genome shotgun (WGS) entry which is preliminary data.</text>
</comment>
<name>A0ABU1TIV0_9SPHI</name>
<dbReference type="EMBL" id="JAVDUU010000005">
    <property type="protein sequence ID" value="MDR6945254.1"/>
    <property type="molecule type" value="Genomic_DNA"/>
</dbReference>
<dbReference type="Proteomes" id="UP001247620">
    <property type="component" value="Unassembled WGS sequence"/>
</dbReference>
<evidence type="ECO:0000313" key="1">
    <source>
        <dbReference type="EMBL" id="MDR6945254.1"/>
    </source>
</evidence>
<proteinExistence type="predicted"/>
<gene>
    <name evidence="1" type="ORF">J2W55_005122</name>
</gene>
<sequence>MTIKNHIWNLATKKIANEISEQELLELDDLLKQHPVTGRKIQQLFNWWFYDENQNPIDRGEHIFNKIKEKIKAAERS</sequence>
<evidence type="ECO:0000313" key="2">
    <source>
        <dbReference type="Proteomes" id="UP001247620"/>
    </source>
</evidence>
<organism evidence="1 2">
    <name type="scientific">Mucilaginibacter pocheonensis</name>
    <dbReference type="NCBI Taxonomy" id="398050"/>
    <lineage>
        <taxon>Bacteria</taxon>
        <taxon>Pseudomonadati</taxon>
        <taxon>Bacteroidota</taxon>
        <taxon>Sphingobacteriia</taxon>
        <taxon>Sphingobacteriales</taxon>
        <taxon>Sphingobacteriaceae</taxon>
        <taxon>Mucilaginibacter</taxon>
    </lineage>
</organism>